<dbReference type="PANTHER" id="PTHR13096">
    <property type="entry name" value="MINA53 MYC INDUCED NUCLEAR ANTIGEN"/>
    <property type="match status" value="1"/>
</dbReference>
<reference evidence="5 6" key="1">
    <citation type="submission" date="2019-11" db="EMBL/GenBank/DDBJ databases">
        <authorList>
            <person name="Holert J."/>
        </authorList>
    </citation>
    <scope>NUCLEOTIDE SEQUENCE [LARGE SCALE GENOMIC DNA]</scope>
    <source>
        <strain evidence="5">BC5_2</strain>
    </source>
</reference>
<keyword evidence="5" id="KW-0687">Ribonucleoprotein</keyword>
<accession>A0A5S9QI45</accession>
<dbReference type="GO" id="GO:0016706">
    <property type="term" value="F:2-oxoglutarate-dependent dioxygenase activity"/>
    <property type="evidence" value="ECO:0007669"/>
    <property type="project" value="TreeGrafter"/>
</dbReference>
<comment type="cofactor">
    <cofactor evidence="1">
        <name>Fe(2+)</name>
        <dbReference type="ChEBI" id="CHEBI:29033"/>
    </cofactor>
</comment>
<gene>
    <name evidence="5" type="primary">roxA</name>
    <name evidence="5" type="ORF">DPBNPPHM_02263</name>
</gene>
<dbReference type="GO" id="GO:0005840">
    <property type="term" value="C:ribosome"/>
    <property type="evidence" value="ECO:0007669"/>
    <property type="project" value="UniProtKB-KW"/>
</dbReference>
<keyword evidence="5" id="KW-0689">Ribosomal protein</keyword>
<dbReference type="GO" id="GO:0046872">
    <property type="term" value="F:metal ion binding"/>
    <property type="evidence" value="ECO:0007669"/>
    <property type="project" value="UniProtKB-KW"/>
</dbReference>
<dbReference type="PANTHER" id="PTHR13096:SF8">
    <property type="entry name" value="RIBOSOMAL OXYGENASE 1"/>
    <property type="match status" value="1"/>
</dbReference>
<evidence type="ECO:0000313" key="6">
    <source>
        <dbReference type="Proteomes" id="UP000434580"/>
    </source>
</evidence>
<feature type="domain" description="JmjC" evidence="4">
    <location>
        <begin position="97"/>
        <end position="226"/>
    </location>
</feature>
<organism evidence="5 6">
    <name type="scientific">BD1-7 clade bacterium</name>
    <dbReference type="NCBI Taxonomy" id="2029982"/>
    <lineage>
        <taxon>Bacteria</taxon>
        <taxon>Pseudomonadati</taxon>
        <taxon>Pseudomonadota</taxon>
        <taxon>Gammaproteobacteria</taxon>
        <taxon>Cellvibrionales</taxon>
        <taxon>Spongiibacteraceae</taxon>
        <taxon>BD1-7 clade</taxon>
    </lineage>
</organism>
<proteinExistence type="predicted"/>
<dbReference type="AlphaFoldDB" id="A0A5S9QI45"/>
<dbReference type="InterPro" id="IPR003347">
    <property type="entry name" value="JmjC_dom"/>
</dbReference>
<dbReference type="Pfam" id="PF08007">
    <property type="entry name" value="JmjC_2"/>
    <property type="match status" value="1"/>
</dbReference>
<sequence length="376" mass="42534">MTGFCLNNFDETSFLKEHWQKQPLLLNEAIADFSSPISSDELAGLALEEFIESRIIFLNDDGEYDVLHGPFEAKDYQQLEGKQWTLLVQAVDHYVEEIEELKSLFRFIPDWRLDDIMISFAPTGGGVGPHFDQYDVFLLQAQGKRRWKLGQHCDDNTSLADNPDVQILESFETENEFVLEPGDVLYVPPGKAHWGLAETDDCITISIGFRAPSLEELIANLCDDVASRLPGSIRYQDNDLGVQAEDGHPTEITQATINRIKQVVAEQLLDDQRIAESFAGLMTQTKYGDLEADDEMTQVLRKNPESRMAYYVKDDNLMVFANGYCSEITLNHLEFIQAIADSHYVELDGLNDDQTAIVEELFDLGFYLSCDADFGD</sequence>
<keyword evidence="5" id="KW-0560">Oxidoreductase</keyword>
<dbReference type="EMBL" id="CACSII010000019">
    <property type="protein sequence ID" value="CAA0117384.1"/>
    <property type="molecule type" value="Genomic_DNA"/>
</dbReference>
<evidence type="ECO:0000256" key="2">
    <source>
        <dbReference type="ARBA" id="ARBA00022723"/>
    </source>
</evidence>
<name>A0A5S9QI45_9GAMM</name>
<dbReference type="EC" id="1.14.11.47" evidence="5"/>
<dbReference type="SMART" id="SM00558">
    <property type="entry name" value="JmjC"/>
    <property type="match status" value="1"/>
</dbReference>
<dbReference type="Gene3D" id="2.60.120.650">
    <property type="entry name" value="Cupin"/>
    <property type="match status" value="1"/>
</dbReference>
<dbReference type="PROSITE" id="PS51184">
    <property type="entry name" value="JMJC"/>
    <property type="match status" value="1"/>
</dbReference>
<dbReference type="OrthoDB" id="9764016at2"/>
<keyword evidence="2" id="KW-0479">Metal-binding</keyword>
<dbReference type="SUPFAM" id="SSF51197">
    <property type="entry name" value="Clavaminate synthase-like"/>
    <property type="match status" value="1"/>
</dbReference>
<dbReference type="InterPro" id="IPR039994">
    <property type="entry name" value="NO66-like"/>
</dbReference>
<keyword evidence="3" id="KW-0408">Iron</keyword>
<evidence type="ECO:0000256" key="1">
    <source>
        <dbReference type="ARBA" id="ARBA00001954"/>
    </source>
</evidence>
<protein>
    <submittedName>
        <fullName evidence="5">50S ribosomal protein L16 3-hydroxylase</fullName>
        <ecNumber evidence="5">1.14.11.47</ecNumber>
    </submittedName>
</protein>
<evidence type="ECO:0000256" key="3">
    <source>
        <dbReference type="ARBA" id="ARBA00023004"/>
    </source>
</evidence>
<dbReference type="Gene3D" id="3.40.366.30">
    <property type="entry name" value="50S ribosomal protein L16 arginine hydroxylase, Chain A, Domain 2"/>
    <property type="match status" value="1"/>
</dbReference>
<evidence type="ECO:0000259" key="4">
    <source>
        <dbReference type="PROSITE" id="PS51184"/>
    </source>
</evidence>
<dbReference type="Proteomes" id="UP000434580">
    <property type="component" value="Unassembled WGS sequence"/>
</dbReference>
<evidence type="ECO:0000313" key="5">
    <source>
        <dbReference type="EMBL" id="CAA0117384.1"/>
    </source>
</evidence>